<keyword evidence="2" id="KW-1185">Reference proteome</keyword>
<dbReference type="EMBL" id="JACICD010000003">
    <property type="protein sequence ID" value="MBB3771479.1"/>
    <property type="molecule type" value="Genomic_DNA"/>
</dbReference>
<proteinExistence type="predicted"/>
<comment type="caution">
    <text evidence="1">The sequence shown here is derived from an EMBL/GenBank/DDBJ whole genome shotgun (WGS) entry which is preliminary data.</text>
</comment>
<name>A0A839Z9S6_9HYPH</name>
<accession>A0A839Z9S6</accession>
<evidence type="ECO:0000313" key="2">
    <source>
        <dbReference type="Proteomes" id="UP000533469"/>
    </source>
</evidence>
<organism evidence="1 2">
    <name type="scientific">Ancylobacter tetraedralis</name>
    <dbReference type="NCBI Taxonomy" id="217068"/>
    <lineage>
        <taxon>Bacteria</taxon>
        <taxon>Pseudomonadati</taxon>
        <taxon>Pseudomonadota</taxon>
        <taxon>Alphaproteobacteria</taxon>
        <taxon>Hyphomicrobiales</taxon>
        <taxon>Xanthobacteraceae</taxon>
        <taxon>Ancylobacter</taxon>
    </lineage>
</organism>
<dbReference type="AlphaFoldDB" id="A0A839Z9S6"/>
<sequence length="111" mass="12014">MGLRRRIIDFPLGGPARAPRLRFDDSTSIVPGDVVVCIDPFGANDFIVGDDGTVFSAEPCAAPEQGKVYVVADVCHSSCGMIGLRLHEFPGQKFYHVHACRKARPTSIEAL</sequence>
<dbReference type="Proteomes" id="UP000533469">
    <property type="component" value="Unassembled WGS sequence"/>
</dbReference>
<evidence type="ECO:0000313" key="1">
    <source>
        <dbReference type="EMBL" id="MBB3771479.1"/>
    </source>
</evidence>
<reference evidence="1 2" key="1">
    <citation type="submission" date="2020-08" db="EMBL/GenBank/DDBJ databases">
        <title>Genomic Encyclopedia of Type Strains, Phase IV (KMG-IV): sequencing the most valuable type-strain genomes for metagenomic binning, comparative biology and taxonomic classification.</title>
        <authorList>
            <person name="Goeker M."/>
        </authorList>
    </citation>
    <scope>NUCLEOTIDE SEQUENCE [LARGE SCALE GENOMIC DNA]</scope>
    <source>
        <strain evidence="1 2">DSM 5895</strain>
    </source>
</reference>
<protein>
    <submittedName>
        <fullName evidence="1">Uncharacterized protein</fullName>
    </submittedName>
</protein>
<dbReference type="RefSeq" id="WP_183189629.1">
    <property type="nucleotide sequence ID" value="NZ_JACICD010000003.1"/>
</dbReference>
<gene>
    <name evidence="1" type="ORF">FHS55_002078</name>
</gene>